<protein>
    <submittedName>
        <fullName evidence="1">Uncharacterized protein</fullName>
    </submittedName>
</protein>
<evidence type="ECO:0000313" key="1">
    <source>
        <dbReference type="EMBL" id="BES83594.1"/>
    </source>
</evidence>
<sequence>MVTGGYQLVDVIEDDGATGLRCTSDGAVAEKTPQAGYRAYRQRVPVLLRGLSGITEAA</sequence>
<dbReference type="EMBL" id="AP028908">
    <property type="protein sequence ID" value="BES83594.1"/>
    <property type="molecule type" value="Genomic_DNA"/>
</dbReference>
<dbReference type="KEGG" id="parl:PEC302110_06910"/>
<reference evidence="2" key="1">
    <citation type="journal article" date="2024" name="Int. J. Syst. Evol. Microbiol.">
        <title>Pectobacterium araliae sp. nov., a pathogen causing bacterial soft rot of Japanese angelica tree in Japan.</title>
        <authorList>
            <person name="Sawada H."/>
            <person name="Someya N."/>
            <person name="Morohoshi T."/>
            <person name="Ono M."/>
            <person name="Satou M."/>
        </authorList>
    </citation>
    <scope>NUCLEOTIDE SEQUENCE [LARGE SCALE GENOMIC DNA]</scope>
    <source>
        <strain evidence="2">MAFF 302110</strain>
    </source>
</reference>
<keyword evidence="2" id="KW-1185">Reference proteome</keyword>
<dbReference type="Proteomes" id="UP001377830">
    <property type="component" value="Chromosome"/>
</dbReference>
<dbReference type="AlphaFoldDB" id="A0AAN0K910"/>
<accession>A0AAN0K910</accession>
<name>A0AAN0K910_9GAMM</name>
<organism evidence="1 2">
    <name type="scientific">Pectobacterium araliae</name>
    <dbReference type="NCBI Taxonomy" id="3073862"/>
    <lineage>
        <taxon>Bacteria</taxon>
        <taxon>Pseudomonadati</taxon>
        <taxon>Pseudomonadota</taxon>
        <taxon>Gammaproteobacteria</taxon>
        <taxon>Enterobacterales</taxon>
        <taxon>Pectobacteriaceae</taxon>
        <taxon>Pectobacterium</taxon>
    </lineage>
</organism>
<proteinExistence type="predicted"/>
<gene>
    <name evidence="1" type="ORF">PEC302110_06910</name>
</gene>
<evidence type="ECO:0000313" key="2">
    <source>
        <dbReference type="Proteomes" id="UP001377830"/>
    </source>
</evidence>